<comment type="caution">
    <text evidence="1">The sequence shown here is derived from an EMBL/GenBank/DDBJ whole genome shotgun (WGS) entry which is preliminary data.</text>
</comment>
<sequence>MVGGDLFLHVPPKGSGWCLRLSVQWVLDRLSSDNGILKSNDSSQIGSSATALKLE</sequence>
<evidence type="ECO:0000313" key="1">
    <source>
        <dbReference type="EMBL" id="GMN68261.1"/>
    </source>
</evidence>
<reference evidence="1" key="1">
    <citation type="submission" date="2023-07" db="EMBL/GenBank/DDBJ databases">
        <title>draft genome sequence of fig (Ficus carica).</title>
        <authorList>
            <person name="Takahashi T."/>
            <person name="Nishimura K."/>
        </authorList>
    </citation>
    <scope>NUCLEOTIDE SEQUENCE</scope>
</reference>
<gene>
    <name evidence="1" type="ORF">TIFTF001_037320</name>
</gene>
<name>A0AA88E5V6_FICCA</name>
<proteinExistence type="predicted"/>
<organism evidence="1 2">
    <name type="scientific">Ficus carica</name>
    <name type="common">Common fig</name>
    <dbReference type="NCBI Taxonomy" id="3494"/>
    <lineage>
        <taxon>Eukaryota</taxon>
        <taxon>Viridiplantae</taxon>
        <taxon>Streptophyta</taxon>
        <taxon>Embryophyta</taxon>
        <taxon>Tracheophyta</taxon>
        <taxon>Spermatophyta</taxon>
        <taxon>Magnoliopsida</taxon>
        <taxon>eudicotyledons</taxon>
        <taxon>Gunneridae</taxon>
        <taxon>Pentapetalae</taxon>
        <taxon>rosids</taxon>
        <taxon>fabids</taxon>
        <taxon>Rosales</taxon>
        <taxon>Moraceae</taxon>
        <taxon>Ficeae</taxon>
        <taxon>Ficus</taxon>
    </lineage>
</organism>
<keyword evidence="2" id="KW-1185">Reference proteome</keyword>
<dbReference type="Gramene" id="FCD_00033193-RA">
    <property type="protein sequence ID" value="FCD_00033193-RA:cds"/>
    <property type="gene ID" value="FCD_00033193"/>
</dbReference>
<dbReference type="EMBL" id="BTGU01000580">
    <property type="protein sequence ID" value="GMN68261.1"/>
    <property type="molecule type" value="Genomic_DNA"/>
</dbReference>
<evidence type="ECO:0000313" key="2">
    <source>
        <dbReference type="Proteomes" id="UP001187192"/>
    </source>
</evidence>
<dbReference type="Proteomes" id="UP001187192">
    <property type="component" value="Unassembled WGS sequence"/>
</dbReference>
<dbReference type="AlphaFoldDB" id="A0AA88E5V6"/>
<accession>A0AA88E5V6</accession>
<protein>
    <submittedName>
        <fullName evidence="1">Uncharacterized protein</fullName>
    </submittedName>
</protein>